<gene>
    <name evidence="1" type="ORF">LuPra_02210</name>
</gene>
<dbReference type="InterPro" id="IPR011250">
    <property type="entry name" value="OMP/PagP_B-barrel"/>
</dbReference>
<dbReference type="STRING" id="1855912.LuPra_02210"/>
<dbReference type="Gene3D" id="2.40.160.20">
    <property type="match status" value="1"/>
</dbReference>
<reference evidence="2" key="2">
    <citation type="submission" date="2016-04" db="EMBL/GenBank/DDBJ databases">
        <title>First Complete Genome Sequence of a Subdivision 6 Acidobacterium.</title>
        <authorList>
            <person name="Huang S."/>
            <person name="Vieira S."/>
            <person name="Bunk B."/>
            <person name="Riedel T."/>
            <person name="Sproeer C."/>
            <person name="Overmann J."/>
        </authorList>
    </citation>
    <scope>NUCLEOTIDE SEQUENCE [LARGE SCALE GENOMIC DNA]</scope>
    <source>
        <strain evidence="2">DSM 100886 HEG_-6_39</strain>
    </source>
</reference>
<sequence length="193" mass="20312">MLLFGGFTAHADAQTVEVSPFVGYRFGGDLYEVYTGSALDIDGAATVGGVVDVFIERGLSFSFIYSHQDAEVETVDSWGRATEFGRLSVDHWHAGGTQEFGAGAVRPFLIGTIGLTRFGAPGDSELRFSTAAGGGVKLMPTRHLGVRLDGRVYAVFMNGWTSAGVCGGAGCLVGVDVSLIWQAEFTAGLVLSF</sequence>
<name>A0A143PKI6_LUTPR</name>
<dbReference type="RefSeq" id="WP_110170782.1">
    <property type="nucleotide sequence ID" value="NZ_CP015136.1"/>
</dbReference>
<dbReference type="AlphaFoldDB" id="A0A143PKI6"/>
<proteinExistence type="predicted"/>
<protein>
    <recommendedName>
        <fullName evidence="3">Outer membrane protein beta-barrel domain-containing protein</fullName>
    </recommendedName>
</protein>
<dbReference type="OrthoDB" id="5591863at2"/>
<evidence type="ECO:0000313" key="2">
    <source>
        <dbReference type="Proteomes" id="UP000076079"/>
    </source>
</evidence>
<reference evidence="1 2" key="1">
    <citation type="journal article" date="2016" name="Genome Announc.">
        <title>First Complete Genome Sequence of a Subdivision 6 Acidobacterium Strain.</title>
        <authorList>
            <person name="Huang S."/>
            <person name="Vieira S."/>
            <person name="Bunk B."/>
            <person name="Riedel T."/>
            <person name="Sproer C."/>
            <person name="Overmann J."/>
        </authorList>
    </citation>
    <scope>NUCLEOTIDE SEQUENCE [LARGE SCALE GENOMIC DNA]</scope>
    <source>
        <strain evidence="2">DSM 100886 HEG_-6_39</strain>
    </source>
</reference>
<dbReference type="KEGG" id="abac:LuPra_02210"/>
<evidence type="ECO:0008006" key="3">
    <source>
        <dbReference type="Google" id="ProtNLM"/>
    </source>
</evidence>
<dbReference type="SUPFAM" id="SSF56925">
    <property type="entry name" value="OMPA-like"/>
    <property type="match status" value="1"/>
</dbReference>
<accession>A0A143PKI6</accession>
<dbReference type="Proteomes" id="UP000076079">
    <property type="component" value="Chromosome"/>
</dbReference>
<evidence type="ECO:0000313" key="1">
    <source>
        <dbReference type="EMBL" id="AMY09001.1"/>
    </source>
</evidence>
<dbReference type="EMBL" id="CP015136">
    <property type="protein sequence ID" value="AMY09001.1"/>
    <property type="molecule type" value="Genomic_DNA"/>
</dbReference>
<keyword evidence="2" id="KW-1185">Reference proteome</keyword>
<organism evidence="1 2">
    <name type="scientific">Luteitalea pratensis</name>
    <dbReference type="NCBI Taxonomy" id="1855912"/>
    <lineage>
        <taxon>Bacteria</taxon>
        <taxon>Pseudomonadati</taxon>
        <taxon>Acidobacteriota</taxon>
        <taxon>Vicinamibacteria</taxon>
        <taxon>Vicinamibacterales</taxon>
        <taxon>Vicinamibacteraceae</taxon>
        <taxon>Luteitalea</taxon>
    </lineage>
</organism>